<evidence type="ECO:0000313" key="1">
    <source>
        <dbReference type="EMBL" id="GHC61677.1"/>
    </source>
</evidence>
<gene>
    <name evidence="1" type="ORF">GCM10007315_27210</name>
</gene>
<dbReference type="Proteomes" id="UP000638981">
    <property type="component" value="Unassembled WGS sequence"/>
</dbReference>
<proteinExistence type="predicted"/>
<dbReference type="AlphaFoldDB" id="A0A918TUC9"/>
<sequence>MLEPPIPCHENLVRQNDNLLKPWGNNHLSLFIDHPDPAADGDGRETMAKRANQIKLRGYHHCARGIDIAISPHEYCCGETLAEIKNTFIILRPDRLPRVSIPQAAQPIRPIAKDA</sequence>
<evidence type="ECO:0000313" key="2">
    <source>
        <dbReference type="Proteomes" id="UP000638981"/>
    </source>
</evidence>
<reference evidence="1" key="1">
    <citation type="journal article" date="2014" name="Int. J. Syst. Evol. Microbiol.">
        <title>Complete genome sequence of Corynebacterium casei LMG S-19264T (=DSM 44701T), isolated from a smear-ripened cheese.</title>
        <authorList>
            <consortium name="US DOE Joint Genome Institute (JGI-PGF)"/>
            <person name="Walter F."/>
            <person name="Albersmeier A."/>
            <person name="Kalinowski J."/>
            <person name="Ruckert C."/>
        </authorList>
    </citation>
    <scope>NUCLEOTIDE SEQUENCE</scope>
    <source>
        <strain evidence="1">KCTC 23310</strain>
    </source>
</reference>
<accession>A0A918TUC9</accession>
<reference evidence="1" key="2">
    <citation type="submission" date="2020-09" db="EMBL/GenBank/DDBJ databases">
        <authorList>
            <person name="Sun Q."/>
            <person name="Kim S."/>
        </authorList>
    </citation>
    <scope>NUCLEOTIDE SEQUENCE</scope>
    <source>
        <strain evidence="1">KCTC 23310</strain>
    </source>
</reference>
<organism evidence="1 2">
    <name type="scientific">Neogemmobacter tilapiae</name>
    <dbReference type="NCBI Taxonomy" id="875041"/>
    <lineage>
        <taxon>Bacteria</taxon>
        <taxon>Pseudomonadati</taxon>
        <taxon>Pseudomonadota</taxon>
        <taxon>Alphaproteobacteria</taxon>
        <taxon>Rhodobacterales</taxon>
        <taxon>Paracoccaceae</taxon>
        <taxon>Neogemmobacter</taxon>
    </lineage>
</organism>
<protein>
    <submittedName>
        <fullName evidence="1">Uncharacterized protein</fullName>
    </submittedName>
</protein>
<dbReference type="EMBL" id="BMYJ01000008">
    <property type="protein sequence ID" value="GHC61677.1"/>
    <property type="molecule type" value="Genomic_DNA"/>
</dbReference>
<name>A0A918TUC9_9RHOB</name>
<keyword evidence="2" id="KW-1185">Reference proteome</keyword>
<comment type="caution">
    <text evidence="1">The sequence shown here is derived from an EMBL/GenBank/DDBJ whole genome shotgun (WGS) entry which is preliminary data.</text>
</comment>